<dbReference type="GO" id="GO:0003677">
    <property type="term" value="F:DNA binding"/>
    <property type="evidence" value="ECO:0007669"/>
    <property type="project" value="InterPro"/>
</dbReference>
<feature type="compositionally biased region" description="Low complexity" evidence="4">
    <location>
        <begin position="82"/>
        <end position="92"/>
    </location>
</feature>
<feature type="compositionally biased region" description="Low complexity" evidence="4">
    <location>
        <begin position="27"/>
        <end position="45"/>
    </location>
</feature>
<comment type="similarity">
    <text evidence="2">Belongs to the GCF family.</text>
</comment>
<dbReference type="Proteomes" id="UP000634136">
    <property type="component" value="Unassembled WGS sequence"/>
</dbReference>
<evidence type="ECO:0000313" key="6">
    <source>
        <dbReference type="EMBL" id="KAF7827859.1"/>
    </source>
</evidence>
<dbReference type="GO" id="GO:0005634">
    <property type="term" value="C:nucleus"/>
    <property type="evidence" value="ECO:0007669"/>
    <property type="project" value="UniProtKB-SubCell"/>
</dbReference>
<feature type="region of interest" description="Disordered" evidence="4">
    <location>
        <begin position="233"/>
        <end position="261"/>
    </location>
</feature>
<dbReference type="PANTHER" id="PTHR12214:SF0">
    <property type="entry name" value="LD29489P"/>
    <property type="match status" value="1"/>
</dbReference>
<feature type="region of interest" description="Disordered" evidence="4">
    <location>
        <begin position="585"/>
        <end position="607"/>
    </location>
</feature>
<feature type="compositionally biased region" description="Low complexity" evidence="4">
    <location>
        <begin position="103"/>
        <end position="112"/>
    </location>
</feature>
<dbReference type="PANTHER" id="PTHR12214">
    <property type="entry name" value="GC-RICH SEQUENCE DNA-BINDING FACTOR"/>
    <property type="match status" value="1"/>
</dbReference>
<evidence type="ECO:0000313" key="7">
    <source>
        <dbReference type="Proteomes" id="UP000634136"/>
    </source>
</evidence>
<comment type="caution">
    <text evidence="6">The sequence shown here is derived from an EMBL/GenBank/DDBJ whole genome shotgun (WGS) entry which is preliminary data.</text>
</comment>
<dbReference type="OrthoDB" id="429427at2759"/>
<keyword evidence="7" id="KW-1185">Reference proteome</keyword>
<dbReference type="GO" id="GO:0000398">
    <property type="term" value="P:mRNA splicing, via spliceosome"/>
    <property type="evidence" value="ECO:0007669"/>
    <property type="project" value="InterPro"/>
</dbReference>
<reference evidence="6" key="1">
    <citation type="submission" date="2020-09" db="EMBL/GenBank/DDBJ databases">
        <title>Genome-Enabled Discovery of Anthraquinone Biosynthesis in Senna tora.</title>
        <authorList>
            <person name="Kang S.-H."/>
            <person name="Pandey R.P."/>
            <person name="Lee C.-M."/>
            <person name="Sim J.-S."/>
            <person name="Jeong J.-T."/>
            <person name="Choi B.-S."/>
            <person name="Jung M."/>
            <person name="Ginzburg D."/>
            <person name="Zhao K."/>
            <person name="Won S.Y."/>
            <person name="Oh T.-J."/>
            <person name="Yu Y."/>
            <person name="Kim N.-H."/>
            <person name="Lee O.R."/>
            <person name="Lee T.-H."/>
            <person name="Bashyal P."/>
            <person name="Kim T.-S."/>
            <person name="Lee W.-H."/>
            <person name="Kawkins C."/>
            <person name="Kim C.-K."/>
            <person name="Kim J.S."/>
            <person name="Ahn B.O."/>
            <person name="Rhee S.Y."/>
            <person name="Sohng J.K."/>
        </authorList>
    </citation>
    <scope>NUCLEOTIDE SEQUENCE</scope>
    <source>
        <tissue evidence="6">Leaf</tissue>
    </source>
</reference>
<proteinExistence type="inferred from homology"/>
<evidence type="ECO:0000256" key="4">
    <source>
        <dbReference type="SAM" id="MobiDB-lite"/>
    </source>
</evidence>
<protein>
    <submittedName>
        <fullName evidence="6">Transcriptional repressor ILP1</fullName>
    </submittedName>
</protein>
<sequence>MSSSKARNFRRRAGDDDDDEEAGGGDAPSAISAKPPSKPASLSAAKPKKPQHQAPKLLSFADDEENETPSRSKRSVSDKSSSRLGKPSSSHKITALKDRIAQSSSATASLTSNVQPQAGTYTKEALRELQKNTRTLASSSRPSSDSKPSSEPIIVLKGLVKPAEPVKQVQESESEDEEDELKEKKADFFRSVKDDAQAKLASIGIANGKNSSGSLFPDKETIEAIRAKRERLRQARPAAPDFISLDGGSNHGAAEGLSDEEPEFRGRIALLGEKMDGGKKGVFEDVDERAMDIRVKDSGVVDDDDDEEEEKMWEEEQFRKGLGKRMDEGSTTRVGSSDVHVVQAAQQQKFVPSAATVYSTAPSVPVIPNIGGAMGASQGLDVMSISQQAEIARKALQDNVRRLKESHGRTVSSLNKTDENLSSSLLNITALESSLAAADEKYRFMQKLRSYVANICDFLQHKAPYIEELEEQMKGLHGDRASAIFERRNTNNDDEMKEVEASVKAAMSVFSRKGSNTELIAAAANAAQTASTAVREQRDLPVKLDEFGRDLNLEKRMKLKAQVEDRQRRKLRAFKSNKKAYMELDDHKIEGESSTDESDSESQAYQSQRDMLLQTADQIFSDADEEYGQLSLVKDKFEEWKKEYSSTYRDAYMSLSLPSIFSPYVRLELLKWDPLHKGSDFQEMKWYKLLFTYGLPEDGKDLVHDDGDVDLELVPNLVEKVALPILQYEISHCWDMLSLQETVNAIAATKLIVQHVSHESEALADLLVSIRTRLADAVANVMVPTWSPLILAAVPDAARVAAYRFGVSVRLLRNICLWKDVFAMPVLEKLALEELLYRKVLPHFRSISENVYDAITRTERIIASLSGVWAGPSVIGDRSHKLQPLVDYVLSLGRILEKRNIAGVTEIDTSQLARRLKKILVDLNEYDNARNIARTFHLKEAL</sequence>
<dbReference type="AlphaFoldDB" id="A0A834TU81"/>
<evidence type="ECO:0000256" key="1">
    <source>
        <dbReference type="ARBA" id="ARBA00004123"/>
    </source>
</evidence>
<dbReference type="InterPro" id="IPR012890">
    <property type="entry name" value="GCFC2-like"/>
</dbReference>
<evidence type="ECO:0000259" key="5">
    <source>
        <dbReference type="Pfam" id="PF07842"/>
    </source>
</evidence>
<organism evidence="6 7">
    <name type="scientific">Senna tora</name>
    <dbReference type="NCBI Taxonomy" id="362788"/>
    <lineage>
        <taxon>Eukaryota</taxon>
        <taxon>Viridiplantae</taxon>
        <taxon>Streptophyta</taxon>
        <taxon>Embryophyta</taxon>
        <taxon>Tracheophyta</taxon>
        <taxon>Spermatophyta</taxon>
        <taxon>Magnoliopsida</taxon>
        <taxon>eudicotyledons</taxon>
        <taxon>Gunneridae</taxon>
        <taxon>Pentapetalae</taxon>
        <taxon>rosids</taxon>
        <taxon>fabids</taxon>
        <taxon>Fabales</taxon>
        <taxon>Fabaceae</taxon>
        <taxon>Caesalpinioideae</taxon>
        <taxon>Cassia clade</taxon>
        <taxon>Senna</taxon>
    </lineage>
</organism>
<name>A0A834TU81_9FABA</name>
<dbReference type="Pfam" id="PF07842">
    <property type="entry name" value="GCFC"/>
    <property type="match status" value="1"/>
</dbReference>
<feature type="domain" description="GCF C-terminal" evidence="5">
    <location>
        <begin position="632"/>
        <end position="837"/>
    </location>
</feature>
<dbReference type="EMBL" id="JAAIUW010000006">
    <property type="protein sequence ID" value="KAF7827859.1"/>
    <property type="molecule type" value="Genomic_DNA"/>
</dbReference>
<comment type="subcellular location">
    <subcellularLocation>
        <location evidence="1">Nucleus</location>
    </subcellularLocation>
</comment>
<feature type="region of interest" description="Disordered" evidence="4">
    <location>
        <begin position="1"/>
        <end position="185"/>
    </location>
</feature>
<evidence type="ECO:0000256" key="3">
    <source>
        <dbReference type="ARBA" id="ARBA00023242"/>
    </source>
</evidence>
<gene>
    <name evidence="6" type="ORF">G2W53_019023</name>
</gene>
<feature type="compositionally biased region" description="Low complexity" evidence="4">
    <location>
        <begin position="138"/>
        <end position="152"/>
    </location>
</feature>
<evidence type="ECO:0000256" key="2">
    <source>
        <dbReference type="ARBA" id="ARBA00010801"/>
    </source>
</evidence>
<dbReference type="InterPro" id="IPR022783">
    <property type="entry name" value="GCFC_dom"/>
</dbReference>
<accession>A0A834TU81</accession>
<keyword evidence="3" id="KW-0539">Nucleus</keyword>